<dbReference type="RefSeq" id="XP_003026188.1">
    <property type="nucleotide sequence ID" value="XM_003026142.1"/>
</dbReference>
<dbReference type="eggNOG" id="KOG4585">
    <property type="taxonomic scope" value="Eukaryota"/>
</dbReference>
<protein>
    <recommendedName>
        <fullName evidence="3">SWIM-type domain-containing protein</fullName>
    </recommendedName>
</protein>
<dbReference type="VEuPathDB" id="FungiDB:SCHCODRAFT_02673958"/>
<keyword evidence="1" id="KW-0479">Metal-binding</keyword>
<accession>D8QLL7</accession>
<dbReference type="Proteomes" id="UP000007431">
    <property type="component" value="Unassembled WGS sequence"/>
</dbReference>
<dbReference type="InParanoid" id="D8QLL7"/>
<name>D8QLL7_SCHCM</name>
<dbReference type="OrthoDB" id="2408877at2759"/>
<dbReference type="InterPro" id="IPR043502">
    <property type="entry name" value="DNA/RNA_pol_sf"/>
</dbReference>
<proteinExistence type="predicted"/>
<feature type="region of interest" description="Disordered" evidence="2">
    <location>
        <begin position="473"/>
        <end position="496"/>
    </location>
</feature>
<dbReference type="GO" id="GO:0008270">
    <property type="term" value="F:zinc ion binding"/>
    <property type="evidence" value="ECO:0007669"/>
    <property type="project" value="UniProtKB-KW"/>
</dbReference>
<gene>
    <name evidence="4" type="ORF">SCHCODRAFT_238750</name>
</gene>
<organism evidence="5">
    <name type="scientific">Schizophyllum commune (strain H4-8 / FGSC 9210)</name>
    <name type="common">Split gill fungus</name>
    <dbReference type="NCBI Taxonomy" id="578458"/>
    <lineage>
        <taxon>Eukaryota</taxon>
        <taxon>Fungi</taxon>
        <taxon>Dikarya</taxon>
        <taxon>Basidiomycota</taxon>
        <taxon>Agaricomycotina</taxon>
        <taxon>Agaricomycetes</taxon>
        <taxon>Agaricomycetidae</taxon>
        <taxon>Agaricales</taxon>
        <taxon>Schizophyllaceae</taxon>
        <taxon>Schizophyllum</taxon>
    </lineage>
</organism>
<keyword evidence="1" id="KW-0863">Zinc-finger</keyword>
<dbReference type="PROSITE" id="PS50966">
    <property type="entry name" value="ZF_SWIM"/>
    <property type="match status" value="1"/>
</dbReference>
<evidence type="ECO:0000313" key="4">
    <source>
        <dbReference type="EMBL" id="EFI91285.1"/>
    </source>
</evidence>
<keyword evidence="1" id="KW-0862">Zinc</keyword>
<sequence length="1375" mass="153391">MLQDTGGSCTLTTLYRVVEVAPLPSPVASFVFSLPVLSALFASLPSLTTTSISCCLAWSGLSRTADPPSVIVDVPLTTGIVNKLVPVVSASAGSELEVDIDSWVEADVDGCTSAILASWFRGGAGHGAMGIPVANPSCWALTMRKSRRSGLELRMVVESLSVGPVCTSSSCPEPGMRGCAYTQMLILNVIFDGQSLSQALPPLQRPPPPELPPPSQRVTFTFNGIKQTMIAVYHRDRRMSNSDESNDEGCEGGQLLCVVERRSKNLEAGVVNVPGWMVDLDEKKLKVPGYLFCPAKHRKQIIRLFTKQFCLHLFFPEREKGSMSVEHIRRNSIWEIPFLPRTRSPRSLGIHVDQLVSTKALDPAMEIMLDTFCMGRSKTLTSMQKYFKSGWQKLAMAAISTKTYKTNVLTWTCNCRWQKYHSHHLCKHLVQAVQAPPTTFWQEVQGHWHNTFAVCPALTCAAEIRPNGDSVGDELPAIGLPPTTTTTTTTTTTGMNSTTVIDHNGGINDDKMERQVEGSQEYVDYLLHWLKKTMHYIKQQKTELPPEQSKIYFDNLKHKHFGEDFHELNKRRERKTSVSLLIPGVGSGHVTPGEGRLTLLTTFDKDVIHHGQEMEHCSKTGCMCDTTWVQANAPPRKRQRTANLLGYHPLSLSPVPSLRVLSNALPSSPSHPPSVVDDQLDLDELQPVFMHVFNYFTNTIFSAQQAVANAEQRITQADQCATTIEETLHHFSDFNQQSMAQLQAAIKNTVANTAPPQAMSSCNTLKITPKKFRGSMKNGSLTLWLSATTAILIAQHEAFLAYWEPPIFLHKLHVHCIDLTYNGNINKYVELFRNIELQISQDKMLLETHLFAFYCGLPAPLVVYLHDHKPYTRMSEVYNSSSLNKPAPIDLDNIKNALCNNTASPRCFNCNRHGHIASQWLEHHPQEVEVLGSNPVKKELLDELPWGAQRSRIPNNDEIPEMPWLKRYQAHPLYNNNAYILHNSKSGQLFIISAEVESPDIPSPGVNMHIPPPTLATWNANMPRETYADYIFVANSNNDLDSCVTSANSDTSSETIVDSDSALQWSLKATIDSAKSLTKPKSKLHAFTDKLKAKMKKLVLDCFPDKATKKFIDDGLIDSIIEGSNLPWASNLLPVRKKDNTYPLPRIEDYYVTLQDKRLFTSIDPKFSHWQAPKQAFLIDWISDLESRKLEYDNAWDSLSDSDGIDNGSLDSSLTDSATKDSASGINASNNKLSAAEKYIQAMCNLYATRYLQPHKKIPKTLALLLLGLKDHPSIFRSYVRVTPACFDALVSALKDDPVFYNNSRNEQMPLEHQLAIALYCFGHYSNAASNMKIALMFGVGYGTVNLMTSHVMKADYAPEKEKAKHWVKDTSCPG</sequence>
<dbReference type="EMBL" id="GL377318">
    <property type="protein sequence ID" value="EFI91285.1"/>
    <property type="molecule type" value="Genomic_DNA"/>
</dbReference>
<dbReference type="GeneID" id="9596555"/>
<feature type="domain" description="SWIM-type" evidence="3">
    <location>
        <begin position="404"/>
        <end position="437"/>
    </location>
</feature>
<evidence type="ECO:0000259" key="3">
    <source>
        <dbReference type="PROSITE" id="PS50966"/>
    </source>
</evidence>
<keyword evidence="5" id="KW-1185">Reference proteome</keyword>
<dbReference type="HOGENOM" id="CLU_256002_0_0_1"/>
<dbReference type="InterPro" id="IPR007527">
    <property type="entry name" value="Znf_SWIM"/>
</dbReference>
<dbReference type="SUPFAM" id="SSF56672">
    <property type="entry name" value="DNA/RNA polymerases"/>
    <property type="match status" value="1"/>
</dbReference>
<evidence type="ECO:0000256" key="2">
    <source>
        <dbReference type="SAM" id="MobiDB-lite"/>
    </source>
</evidence>
<dbReference type="KEGG" id="scm:SCHCO_02673958"/>
<feature type="compositionally biased region" description="Low complexity" evidence="2">
    <location>
        <begin position="483"/>
        <end position="493"/>
    </location>
</feature>
<evidence type="ECO:0000256" key="1">
    <source>
        <dbReference type="PROSITE-ProRule" id="PRU00325"/>
    </source>
</evidence>
<reference evidence="4 5" key="1">
    <citation type="journal article" date="2010" name="Nat. Biotechnol.">
        <title>Genome sequence of the model mushroom Schizophyllum commune.</title>
        <authorList>
            <person name="Ohm R.A."/>
            <person name="de Jong J.F."/>
            <person name="Lugones L.G."/>
            <person name="Aerts A."/>
            <person name="Kothe E."/>
            <person name="Stajich J.E."/>
            <person name="de Vries R.P."/>
            <person name="Record E."/>
            <person name="Levasseur A."/>
            <person name="Baker S.E."/>
            <person name="Bartholomew K.A."/>
            <person name="Coutinho P.M."/>
            <person name="Erdmann S."/>
            <person name="Fowler T.J."/>
            <person name="Gathman A.C."/>
            <person name="Lombard V."/>
            <person name="Henrissat B."/>
            <person name="Knabe N."/>
            <person name="Kuees U."/>
            <person name="Lilly W.W."/>
            <person name="Lindquist E."/>
            <person name="Lucas S."/>
            <person name="Magnuson J.K."/>
            <person name="Piumi F."/>
            <person name="Raudaskoski M."/>
            <person name="Salamov A."/>
            <person name="Schmutz J."/>
            <person name="Schwarze F.W.M.R."/>
            <person name="vanKuyk P.A."/>
            <person name="Horton J.S."/>
            <person name="Grigoriev I.V."/>
            <person name="Woesten H.A.B."/>
        </authorList>
    </citation>
    <scope>NUCLEOTIDE SEQUENCE [LARGE SCALE GENOMIC DNA]</scope>
    <source>
        <strain evidence="5">H4-8 / FGSC 9210</strain>
    </source>
</reference>
<evidence type="ECO:0000313" key="5">
    <source>
        <dbReference type="Proteomes" id="UP000007431"/>
    </source>
</evidence>